<dbReference type="AlphaFoldDB" id="A0A1I6K5J7"/>
<dbReference type="Proteomes" id="UP000198824">
    <property type="component" value="Unassembled WGS sequence"/>
</dbReference>
<dbReference type="EMBL" id="FOZG01000001">
    <property type="protein sequence ID" value="SFR86476.1"/>
    <property type="molecule type" value="Genomic_DNA"/>
</dbReference>
<dbReference type="OrthoDB" id="7584567at2"/>
<gene>
    <name evidence="1" type="ORF">SAMN05192580_1349</name>
</gene>
<name>A0A1I6K5J7_9SPHN</name>
<accession>A0A1I6K5J7</accession>
<evidence type="ECO:0000313" key="1">
    <source>
        <dbReference type="EMBL" id="SFR86476.1"/>
    </source>
</evidence>
<dbReference type="STRING" id="1166337.SAMN05192580_1349"/>
<organism evidence="1 2">
    <name type="scientific">Sphingomonas jatrophae</name>
    <dbReference type="NCBI Taxonomy" id="1166337"/>
    <lineage>
        <taxon>Bacteria</taxon>
        <taxon>Pseudomonadati</taxon>
        <taxon>Pseudomonadota</taxon>
        <taxon>Alphaproteobacteria</taxon>
        <taxon>Sphingomonadales</taxon>
        <taxon>Sphingomonadaceae</taxon>
        <taxon>Sphingomonas</taxon>
    </lineage>
</organism>
<sequence length="65" mass="6962">MATVKLTTVRGKPNLKDVAVSAGTTIAGSDAMELNIDFTKATRGDVLTMLEAIQQKIIASKWPMI</sequence>
<proteinExistence type="predicted"/>
<protein>
    <submittedName>
        <fullName evidence="1">Uncharacterized protein</fullName>
    </submittedName>
</protein>
<evidence type="ECO:0000313" key="2">
    <source>
        <dbReference type="Proteomes" id="UP000198824"/>
    </source>
</evidence>
<keyword evidence="2" id="KW-1185">Reference proteome</keyword>
<dbReference type="RefSeq" id="WP_093312617.1">
    <property type="nucleotide sequence ID" value="NZ_FOZG01000001.1"/>
</dbReference>
<reference evidence="1 2" key="1">
    <citation type="submission" date="2016-10" db="EMBL/GenBank/DDBJ databases">
        <authorList>
            <person name="de Groot N.N."/>
        </authorList>
    </citation>
    <scope>NUCLEOTIDE SEQUENCE [LARGE SCALE GENOMIC DNA]</scope>
    <source>
        <strain evidence="1 2">S5-249</strain>
    </source>
</reference>